<protein>
    <submittedName>
        <fullName evidence="1">Uncharacterized protein</fullName>
    </submittedName>
</protein>
<dbReference type="Proteomes" id="UP000886602">
    <property type="component" value="Unassembled WGS sequence"/>
</dbReference>
<comment type="caution">
    <text evidence="1">The sequence shown here is derived from an EMBL/GenBank/DDBJ whole genome shotgun (WGS) entry which is preliminary data.</text>
</comment>
<proteinExistence type="predicted"/>
<dbReference type="EMBL" id="JADJNC010000010">
    <property type="protein sequence ID" value="MBK7422921.1"/>
    <property type="molecule type" value="Genomic_DNA"/>
</dbReference>
<name>A0A9D7FJA2_9RHOO</name>
<organism evidence="1 2">
    <name type="scientific">Candidatus Propionivibrio dominans</name>
    <dbReference type="NCBI Taxonomy" id="2954373"/>
    <lineage>
        <taxon>Bacteria</taxon>
        <taxon>Pseudomonadati</taxon>
        <taxon>Pseudomonadota</taxon>
        <taxon>Betaproteobacteria</taxon>
        <taxon>Rhodocyclales</taxon>
        <taxon>Rhodocyclaceae</taxon>
        <taxon>Propionivibrio</taxon>
    </lineage>
</organism>
<gene>
    <name evidence="1" type="ORF">IPJ48_07390</name>
</gene>
<evidence type="ECO:0000313" key="2">
    <source>
        <dbReference type="Proteomes" id="UP000886602"/>
    </source>
</evidence>
<accession>A0A9D7FJA2</accession>
<sequence length="117" mass="12839">MAAPLCSTDALAGGHRHGYQHNGYNNYGYKHNNYGGYHGNYYSSNQLWTAVGVGVLGGALIGAASAQPAPVYYQQQPTVYVQPPVYVQQPYYVQPPVYMPAPPTYPYRYDPGCGCLR</sequence>
<reference evidence="1" key="1">
    <citation type="submission" date="2020-10" db="EMBL/GenBank/DDBJ databases">
        <title>Connecting structure to function with the recovery of over 1000 high-quality activated sludge metagenome-assembled genomes encoding full-length rRNA genes using long-read sequencing.</title>
        <authorList>
            <person name="Singleton C.M."/>
            <person name="Petriglieri F."/>
            <person name="Kristensen J.M."/>
            <person name="Kirkegaard R.H."/>
            <person name="Michaelsen T.Y."/>
            <person name="Andersen M.H."/>
            <person name="Karst S.M."/>
            <person name="Dueholm M.S."/>
            <person name="Nielsen P.H."/>
            <person name="Albertsen M."/>
        </authorList>
    </citation>
    <scope>NUCLEOTIDE SEQUENCE</scope>
    <source>
        <strain evidence="1">EsbW_18-Q3-R4-48_MAXAC.044</strain>
    </source>
</reference>
<evidence type="ECO:0000313" key="1">
    <source>
        <dbReference type="EMBL" id="MBK7422921.1"/>
    </source>
</evidence>
<dbReference type="AlphaFoldDB" id="A0A9D7FJA2"/>